<feature type="compositionally biased region" description="Basic and acidic residues" evidence="1">
    <location>
        <begin position="1042"/>
        <end position="1052"/>
    </location>
</feature>
<dbReference type="PROSITE" id="PS51783">
    <property type="entry name" value="PH_BEACH"/>
    <property type="match status" value="1"/>
</dbReference>
<gene>
    <name evidence="4" type="ORF">BLNAU_10032</name>
</gene>
<evidence type="ECO:0000259" key="2">
    <source>
        <dbReference type="PROSITE" id="PS50197"/>
    </source>
</evidence>
<name>A0ABQ9XUE5_9EUKA</name>
<dbReference type="SMART" id="SM01026">
    <property type="entry name" value="Beach"/>
    <property type="match status" value="1"/>
</dbReference>
<evidence type="ECO:0000313" key="4">
    <source>
        <dbReference type="EMBL" id="KAK2955101.1"/>
    </source>
</evidence>
<dbReference type="SUPFAM" id="SSF50729">
    <property type="entry name" value="PH domain-like"/>
    <property type="match status" value="1"/>
</dbReference>
<dbReference type="EMBL" id="JARBJD010000071">
    <property type="protein sequence ID" value="KAK2955101.1"/>
    <property type="molecule type" value="Genomic_DNA"/>
</dbReference>
<feature type="compositionally biased region" description="Polar residues" evidence="1">
    <location>
        <begin position="718"/>
        <end position="729"/>
    </location>
</feature>
<evidence type="ECO:0000259" key="3">
    <source>
        <dbReference type="PROSITE" id="PS51783"/>
    </source>
</evidence>
<feature type="compositionally biased region" description="Polar residues" evidence="1">
    <location>
        <begin position="307"/>
        <end position="330"/>
    </location>
</feature>
<feature type="region of interest" description="Disordered" evidence="1">
    <location>
        <begin position="301"/>
        <end position="366"/>
    </location>
</feature>
<keyword evidence="5" id="KW-1185">Reference proteome</keyword>
<feature type="region of interest" description="Disordered" evidence="1">
    <location>
        <begin position="844"/>
        <end position="878"/>
    </location>
</feature>
<feature type="compositionally biased region" description="Basic and acidic residues" evidence="1">
    <location>
        <begin position="1181"/>
        <end position="1195"/>
    </location>
</feature>
<feature type="compositionally biased region" description="Basic and acidic residues" evidence="1">
    <location>
        <begin position="1288"/>
        <end position="1315"/>
    </location>
</feature>
<dbReference type="InterPro" id="IPR057496">
    <property type="entry name" value="FAN-like_PH"/>
</dbReference>
<comment type="caution">
    <text evidence="4">The sequence shown here is derived from an EMBL/GenBank/DDBJ whole genome shotgun (WGS) entry which is preliminary data.</text>
</comment>
<feature type="compositionally biased region" description="Polar residues" evidence="1">
    <location>
        <begin position="854"/>
        <end position="870"/>
    </location>
</feature>
<feature type="compositionally biased region" description="Low complexity" evidence="1">
    <location>
        <begin position="399"/>
        <end position="448"/>
    </location>
</feature>
<proteinExistence type="predicted"/>
<dbReference type="SUPFAM" id="SSF81837">
    <property type="entry name" value="BEACH domain"/>
    <property type="match status" value="2"/>
</dbReference>
<feature type="region of interest" description="Disordered" evidence="1">
    <location>
        <begin position="643"/>
        <end position="733"/>
    </location>
</feature>
<organism evidence="4 5">
    <name type="scientific">Blattamonas nauphoetae</name>
    <dbReference type="NCBI Taxonomy" id="2049346"/>
    <lineage>
        <taxon>Eukaryota</taxon>
        <taxon>Metamonada</taxon>
        <taxon>Preaxostyla</taxon>
        <taxon>Oxymonadida</taxon>
        <taxon>Blattamonas</taxon>
    </lineage>
</organism>
<feature type="compositionally biased region" description="Basic and acidic residues" evidence="1">
    <location>
        <begin position="1222"/>
        <end position="1249"/>
    </location>
</feature>
<dbReference type="PANTHER" id="PTHR13743:SF123">
    <property type="entry name" value="PROTEIN FAN"/>
    <property type="match status" value="1"/>
</dbReference>
<feature type="compositionally biased region" description="Basic and acidic residues" evidence="1">
    <location>
        <begin position="1258"/>
        <end position="1267"/>
    </location>
</feature>
<feature type="compositionally biased region" description="Pro residues" evidence="1">
    <location>
        <begin position="352"/>
        <end position="366"/>
    </location>
</feature>
<accession>A0ABQ9XUE5</accession>
<protein>
    <submittedName>
        <fullName evidence="4">FAN protein</fullName>
    </submittedName>
</protein>
<sequence length="1361" mass="153791">MLEEGDYYFQDAQCSYFDATANRLIPGRLKICARCLIFEPTSDFLSKPLLKFNYLETRDIREDTDLNTIRKVTGNEEKTLIRLDCAVVVEMKANNINYPFFHRSLPPNASVQYLVPEYVPVSRLLPLITTLHSLAQPDAVGSEARVEALVAQCEAKAPFDTLWLDGLSEHILAQFRVSEHALHLHSLPARLVLTNLHVFISFFANTEARPFLRIPLADLIKVVRRRYAMREIGLELFFTTYPRPDSLPFFIPTHPQHTLPSSSSFYLSFSSSAQRNSAFRIIFSAFSSLYLGKLNNPNMPNPTSSPYRVSSVSTLHPSSRTPSSPFNPSAGQLADSRASFPPSSYSSSHIPRPTPSPPLSGSPPPVSSSSSILPYILLPPTPPHMIMWSEMEKKREITPWDSRSSSPASFSGSVPPSGKSASPPALSSSSPLATSQSSLLPSPLPSVVPQSCEAPSQLSPLYQPSQHPLSLVLLPPPALVLSLWLSHRISNLDYLLYLNCLADRSFNDPSQYPVVPWVLNERGWKSEKIRLEWTEEEEEQEEIRVERQRARRERRRMEKQQRKAHQQTQTPSISPHPPSSPSSTVASPTEINQDFDSDDDLAQQASSIFRDLSRPIGALNRERFAKFKERARQMRDVVAQEKKEVKKEWEEQEARRRNEQFRKEEGMNLKSPRPNMEQATSLYFQLSGSSTKGSDSDSIDKRKRQTRGSKGSRDETHPQPQFASLSLPSPHTDRQIHPHPSLFFFGTHYSTPSYLIFFLFRILPQHLLRLQDSRFEQTSRLFVDIAKTWEGVMNNPADLKELIPEFYLTPSFLHFDPRSLDLSSLPDGHLVGDITLPPFAHNSQWEDKSDKPGSDSQELENGSDQQSVWIPSQPLSPSASPSTRFIHIMRCLLESPYVSFHLSDWIDLVFGVSQRGKASEEAENVFYWLTYEENVKEMRRRNWVTDMSAESDDESDFGSIQISPTAPQSPQTPSSSTSSKTKTKTPEILDDWIRPVCMSASTLNMQINEFGQCPRQLLTTPHPRRSRRNGKMEWREVRRMRASVDGEEHGERVANSPTPEALDADNLSAGLPSTLDSVSFIPHPSSTLNRNDVSASPTPILSSFDEDPFVNPTYLHPLAVDTVWTPAALRFTLDGIVSEEEERLEQVRMKEERRREKEELKLASLPPTPSEMDKQNTPVRRQTDQFDDGRKRTPNREPPINAPSTGTKIRRFFSGLFSSGAEGKKEEGRKYGVREDEAKEGVERREEGKGGYGQAGGRGRESGKEGGKWGSEVTDDGVMIGLTWGTRRGSDLKREREREKEREREREEKRKEEQKSIGMDGQGNGERKSEQENTGFIPLLNSESFYGSGMSGGGSEEWWNS</sequence>
<dbReference type="Gene3D" id="1.10.1540.10">
    <property type="entry name" value="BEACH domain"/>
    <property type="match status" value="1"/>
</dbReference>
<evidence type="ECO:0000256" key="1">
    <source>
        <dbReference type="SAM" id="MobiDB-lite"/>
    </source>
</evidence>
<feature type="compositionally biased region" description="Basic and acidic residues" evidence="1">
    <location>
        <begin position="1144"/>
        <end position="1161"/>
    </location>
</feature>
<dbReference type="InterPro" id="IPR000409">
    <property type="entry name" value="BEACH_dom"/>
</dbReference>
<dbReference type="InterPro" id="IPR023362">
    <property type="entry name" value="PH-BEACH_dom"/>
</dbReference>
<feature type="domain" description="BEACH-type PH" evidence="3">
    <location>
        <begin position="167"/>
        <end position="283"/>
    </location>
</feature>
<dbReference type="InterPro" id="IPR050865">
    <property type="entry name" value="BEACH_Domain"/>
</dbReference>
<dbReference type="Proteomes" id="UP001281761">
    <property type="component" value="Unassembled WGS sequence"/>
</dbReference>
<dbReference type="Pfam" id="PF25400">
    <property type="entry name" value="PH_FAN"/>
    <property type="match status" value="1"/>
</dbReference>
<feature type="domain" description="BEACH" evidence="2">
    <location>
        <begin position="638"/>
        <end position="975"/>
    </location>
</feature>
<feature type="region of interest" description="Disordered" evidence="1">
    <location>
        <begin position="1042"/>
        <end position="1061"/>
    </location>
</feature>
<feature type="compositionally biased region" description="Low complexity" evidence="1">
    <location>
        <begin position="959"/>
        <end position="980"/>
    </location>
</feature>
<dbReference type="PANTHER" id="PTHR13743">
    <property type="entry name" value="BEIGE/BEACH-RELATED"/>
    <property type="match status" value="1"/>
</dbReference>
<feature type="region of interest" description="Disordered" evidence="1">
    <location>
        <begin position="397"/>
        <end position="448"/>
    </location>
</feature>
<feature type="compositionally biased region" description="Low complexity" evidence="1">
    <location>
        <begin position="336"/>
        <end position="351"/>
    </location>
</feature>
<feature type="compositionally biased region" description="Basic and acidic residues" evidence="1">
    <location>
        <begin position="643"/>
        <end position="667"/>
    </location>
</feature>
<dbReference type="InterPro" id="IPR036372">
    <property type="entry name" value="BEACH_dom_sf"/>
</dbReference>
<feature type="region of interest" description="Disordered" evidence="1">
    <location>
        <begin position="552"/>
        <end position="596"/>
    </location>
</feature>
<evidence type="ECO:0000313" key="5">
    <source>
        <dbReference type="Proteomes" id="UP001281761"/>
    </source>
</evidence>
<feature type="region of interest" description="Disordered" evidence="1">
    <location>
        <begin position="1142"/>
        <end position="1361"/>
    </location>
</feature>
<feature type="region of interest" description="Disordered" evidence="1">
    <location>
        <begin position="949"/>
        <end position="985"/>
    </location>
</feature>
<feature type="compositionally biased region" description="Polar residues" evidence="1">
    <location>
        <begin position="677"/>
        <end position="686"/>
    </location>
</feature>
<dbReference type="PROSITE" id="PS50197">
    <property type="entry name" value="BEACH"/>
    <property type="match status" value="1"/>
</dbReference>
<dbReference type="Pfam" id="PF02138">
    <property type="entry name" value="Beach"/>
    <property type="match status" value="3"/>
</dbReference>
<reference evidence="4 5" key="1">
    <citation type="journal article" date="2022" name="bioRxiv">
        <title>Genomics of Preaxostyla Flagellates Illuminates Evolutionary Transitions and the Path Towards Mitochondrial Loss.</title>
        <authorList>
            <person name="Novak L.V.F."/>
            <person name="Treitli S.C."/>
            <person name="Pyrih J."/>
            <person name="Halakuc P."/>
            <person name="Pipaliya S.V."/>
            <person name="Vacek V."/>
            <person name="Brzon O."/>
            <person name="Soukal P."/>
            <person name="Eme L."/>
            <person name="Dacks J.B."/>
            <person name="Karnkowska A."/>
            <person name="Elias M."/>
            <person name="Hampl V."/>
        </authorList>
    </citation>
    <scope>NUCLEOTIDE SEQUENCE [LARGE SCALE GENOMIC DNA]</scope>
    <source>
        <strain evidence="4">NAU3</strain>
        <tissue evidence="4">Gut</tissue>
    </source>
</reference>
<feature type="compositionally biased region" description="Basic and acidic residues" evidence="1">
    <location>
        <begin position="844"/>
        <end position="853"/>
    </location>
</feature>